<feature type="chain" id="PRO_5015198047" description="Alpha/beta hydrolase" evidence="1">
    <location>
        <begin position="27"/>
        <end position="365"/>
    </location>
</feature>
<dbReference type="OrthoDB" id="5291933at2"/>
<dbReference type="Proteomes" id="UP000241074">
    <property type="component" value="Chromosome"/>
</dbReference>
<reference evidence="2 3" key="2">
    <citation type="submission" date="2018-03" db="EMBL/GenBank/DDBJ databases">
        <authorList>
            <person name="Keele B.F."/>
        </authorList>
    </citation>
    <scope>NUCLEOTIDE SEQUENCE [LARGE SCALE GENOMIC DNA]</scope>
    <source>
        <strain evidence="2 3">D13</strain>
    </source>
</reference>
<sequence>MTPLNRTTIQWLTLWLLGLVGTAASAAPASDTPTTAPTGERVAEVISVYSPLAEQREFARRAMLPSTFDRLTRFEAAGKAELKPYVLDLSKELLDAYIPKHRPPNGYGVFVFIPPTPEWRVPKSYVATLEARGIIWVAARKSGNQQNVYDRRMPLALHALAWVAAHYPVDPTRRYISGFSGGGRVAQRVALAYPDVFSGAMLIAGSDPFNENATVIPPADLFQQFQRHMRIAYVTGANDLVNRAHDQRTRASMQAYCVSHLFKHVQSRTEHWIPSGRGFARALADIDSVSATPSDQLACEAALNASVAASKAAIRQLIDTHQDHRAGEALAALEDRFGGLAAPESVLWARELAARLTAEAGGNRQ</sequence>
<dbReference type="RefSeq" id="WP_106889706.1">
    <property type="nucleotide sequence ID" value="NZ_CP027860.1"/>
</dbReference>
<keyword evidence="3" id="KW-1185">Reference proteome</keyword>
<dbReference type="InterPro" id="IPR000801">
    <property type="entry name" value="Esterase-like"/>
</dbReference>
<dbReference type="KEGG" id="xba:C7S18_00555"/>
<feature type="signal peptide" evidence="1">
    <location>
        <begin position="1"/>
        <end position="26"/>
    </location>
</feature>
<reference evidence="2 3" key="1">
    <citation type="submission" date="2018-03" db="EMBL/GenBank/DDBJ databases">
        <title>Ahniella affigens gen. nov., sp. nov., a gammaproteobacterium isolated from sandy soil near a stream.</title>
        <authorList>
            <person name="Ko Y."/>
            <person name="Kim J.-H."/>
        </authorList>
    </citation>
    <scope>NUCLEOTIDE SEQUENCE [LARGE SCALE GENOMIC DNA]</scope>
    <source>
        <strain evidence="2 3">D13</strain>
    </source>
</reference>
<dbReference type="InterPro" id="IPR029058">
    <property type="entry name" value="AB_hydrolase_fold"/>
</dbReference>
<dbReference type="Gene3D" id="3.40.50.1820">
    <property type="entry name" value="alpha/beta hydrolase"/>
    <property type="match status" value="1"/>
</dbReference>
<dbReference type="AlphaFoldDB" id="A0A2P1PLQ3"/>
<protein>
    <recommendedName>
        <fullName evidence="4">Alpha/beta hydrolase</fullName>
    </recommendedName>
</protein>
<dbReference type="SUPFAM" id="SSF53474">
    <property type="entry name" value="alpha/beta-Hydrolases"/>
    <property type="match status" value="1"/>
</dbReference>
<proteinExistence type="predicted"/>
<organism evidence="2 3">
    <name type="scientific">Ahniella affigens</name>
    <dbReference type="NCBI Taxonomy" id="2021234"/>
    <lineage>
        <taxon>Bacteria</taxon>
        <taxon>Pseudomonadati</taxon>
        <taxon>Pseudomonadota</taxon>
        <taxon>Gammaproteobacteria</taxon>
        <taxon>Lysobacterales</taxon>
        <taxon>Rhodanobacteraceae</taxon>
        <taxon>Ahniella</taxon>
    </lineage>
</organism>
<name>A0A2P1PLQ3_9GAMM</name>
<evidence type="ECO:0000313" key="3">
    <source>
        <dbReference type="Proteomes" id="UP000241074"/>
    </source>
</evidence>
<evidence type="ECO:0000313" key="2">
    <source>
        <dbReference type="EMBL" id="AVP95777.1"/>
    </source>
</evidence>
<evidence type="ECO:0008006" key="4">
    <source>
        <dbReference type="Google" id="ProtNLM"/>
    </source>
</evidence>
<gene>
    <name evidence="2" type="ORF">C7S18_00555</name>
</gene>
<dbReference type="Pfam" id="PF00756">
    <property type="entry name" value="Esterase"/>
    <property type="match status" value="1"/>
</dbReference>
<keyword evidence="1" id="KW-0732">Signal</keyword>
<accession>A0A2P1PLQ3</accession>
<dbReference type="EMBL" id="CP027860">
    <property type="protein sequence ID" value="AVP95777.1"/>
    <property type="molecule type" value="Genomic_DNA"/>
</dbReference>
<evidence type="ECO:0000256" key="1">
    <source>
        <dbReference type="SAM" id="SignalP"/>
    </source>
</evidence>